<sequence length="22" mass="2749">MRQIKHLIKYLMHISEKENSIH</sequence>
<name>A0A0E9R155_ANGAN</name>
<proteinExistence type="predicted"/>
<organism evidence="1">
    <name type="scientific">Anguilla anguilla</name>
    <name type="common">European freshwater eel</name>
    <name type="synonym">Muraena anguilla</name>
    <dbReference type="NCBI Taxonomy" id="7936"/>
    <lineage>
        <taxon>Eukaryota</taxon>
        <taxon>Metazoa</taxon>
        <taxon>Chordata</taxon>
        <taxon>Craniata</taxon>
        <taxon>Vertebrata</taxon>
        <taxon>Euteleostomi</taxon>
        <taxon>Actinopterygii</taxon>
        <taxon>Neopterygii</taxon>
        <taxon>Teleostei</taxon>
        <taxon>Anguilliformes</taxon>
        <taxon>Anguillidae</taxon>
        <taxon>Anguilla</taxon>
    </lineage>
</organism>
<evidence type="ECO:0000313" key="1">
    <source>
        <dbReference type="EMBL" id="JAH22901.1"/>
    </source>
</evidence>
<reference evidence="1" key="2">
    <citation type="journal article" date="2015" name="Fish Shellfish Immunol.">
        <title>Early steps in the European eel (Anguilla anguilla)-Vibrio vulnificus interaction in the gills: Role of the RtxA13 toxin.</title>
        <authorList>
            <person name="Callol A."/>
            <person name="Pajuelo D."/>
            <person name="Ebbesson L."/>
            <person name="Teles M."/>
            <person name="MacKenzie S."/>
            <person name="Amaro C."/>
        </authorList>
    </citation>
    <scope>NUCLEOTIDE SEQUENCE</scope>
</reference>
<dbReference type="AlphaFoldDB" id="A0A0E9R155"/>
<accession>A0A0E9R155</accession>
<protein>
    <submittedName>
        <fullName evidence="1">Uncharacterized protein</fullName>
    </submittedName>
</protein>
<reference evidence="1" key="1">
    <citation type="submission" date="2014-11" db="EMBL/GenBank/DDBJ databases">
        <authorList>
            <person name="Amaro Gonzalez C."/>
        </authorList>
    </citation>
    <scope>NUCLEOTIDE SEQUENCE</scope>
</reference>
<dbReference type="EMBL" id="GBXM01085676">
    <property type="protein sequence ID" value="JAH22901.1"/>
    <property type="molecule type" value="Transcribed_RNA"/>
</dbReference>